<dbReference type="KEGG" id="scq:SCULI_v1c06020"/>
<evidence type="ECO:0008006" key="4">
    <source>
        <dbReference type="Google" id="ProtNLM"/>
    </source>
</evidence>
<organism evidence="2 3">
    <name type="scientific">Spiroplasma culicicola AES-1</name>
    <dbReference type="NCBI Taxonomy" id="1276246"/>
    <lineage>
        <taxon>Bacteria</taxon>
        <taxon>Bacillati</taxon>
        <taxon>Mycoplasmatota</taxon>
        <taxon>Mollicutes</taxon>
        <taxon>Entomoplasmatales</taxon>
        <taxon>Spiroplasmataceae</taxon>
        <taxon>Spiroplasma</taxon>
    </lineage>
</organism>
<protein>
    <recommendedName>
        <fullName evidence="4">Transmembrane protein</fullName>
    </recommendedName>
</protein>
<evidence type="ECO:0000256" key="1">
    <source>
        <dbReference type="SAM" id="Phobius"/>
    </source>
</evidence>
<keyword evidence="1" id="KW-0812">Transmembrane</keyword>
<feature type="transmembrane region" description="Helical" evidence="1">
    <location>
        <begin position="281"/>
        <end position="304"/>
    </location>
</feature>
<keyword evidence="1" id="KW-1133">Transmembrane helix</keyword>
<dbReference type="AlphaFoldDB" id="W6A727"/>
<dbReference type="Proteomes" id="UP000019267">
    <property type="component" value="Chromosome"/>
</dbReference>
<name>W6A727_9MOLU</name>
<keyword evidence="1" id="KW-0472">Membrane</keyword>
<proteinExistence type="predicted"/>
<dbReference type="RefSeq" id="WP_025363178.1">
    <property type="nucleotide sequence ID" value="NZ_CP006681.1"/>
</dbReference>
<dbReference type="PATRIC" id="fig|1276246.3.peg.601"/>
<sequence length="330" mass="36957">MFKKYNNKKRRIIGFSIIAATAAFGVTSTALTIPGVGLQSLKLINSVEKQIKKIMPKGTFVVNPQSPLYSMVMDSVIKKSYVADALSTVNWMNEEEKNTLVDAYTDFANQWYDDHWAAKVEAKEEIDLHDVGLNFIEFDEAIAQKYHSYGFVNTGIQWMFHKNGTTEIFAEETYEIGLYQQTILNQDVYESYLQYEGPGITGLVVNSSIGSYLVNNKVWFLNQQIISLSNATAPSAISPSLSPFKDSAKALEQAQKNAQTPVTVDDLYHPNFIAALGLMKFAYVLFYFNIAIIPAGAVFSYLALKNTVTEKKTKTKKEKTLKPENKGGEK</sequence>
<gene>
    <name evidence="2" type="ORF">SCULI_v1c06020</name>
</gene>
<keyword evidence="3" id="KW-1185">Reference proteome</keyword>
<evidence type="ECO:0000313" key="2">
    <source>
        <dbReference type="EMBL" id="AHI52943.1"/>
    </source>
</evidence>
<dbReference type="HOGENOM" id="CLU_933531_0_0_14"/>
<evidence type="ECO:0000313" key="3">
    <source>
        <dbReference type="Proteomes" id="UP000019267"/>
    </source>
</evidence>
<dbReference type="OrthoDB" id="390308at2"/>
<dbReference type="STRING" id="1276246.SCULI_v1c06020"/>
<dbReference type="EMBL" id="CP006681">
    <property type="protein sequence ID" value="AHI52943.1"/>
    <property type="molecule type" value="Genomic_DNA"/>
</dbReference>
<reference evidence="2 3" key="1">
    <citation type="journal article" date="2014" name="Genome Biol. Evol.">
        <title>Molecular evolution of the substrate utilization strategies and putative virulence factors in mosquito-associated Spiroplasma species.</title>
        <authorList>
            <person name="Chang T.H."/>
            <person name="Lo W.S."/>
            <person name="Ku C."/>
            <person name="Chen L.L."/>
            <person name="Kuo C.H."/>
        </authorList>
    </citation>
    <scope>NUCLEOTIDE SEQUENCE [LARGE SCALE GENOMIC DNA]</scope>
    <source>
        <strain evidence="2">AES-1</strain>
    </source>
</reference>
<accession>W6A727</accession>